<protein>
    <submittedName>
        <fullName evidence="2">Uncharacterized protein</fullName>
    </submittedName>
</protein>
<evidence type="ECO:0000256" key="1">
    <source>
        <dbReference type="SAM" id="MobiDB-lite"/>
    </source>
</evidence>
<sequence length="231" mass="24577">MYKRFIGSRYRAELSNITRLIAAGPVRLTTVTIGRHKTHGRADTGESATPGAVRCNFGNKHADEWVRCQGGLEKRGQRRGMSGDEGSENKGHYEALCTMINHTNHLKSRISCIHSREMAEKGVISALQPLTDWMPSQSTRPWTGLSGGGSSGKSDEIQSARSFRGANAHGSMGTVEERVIKAATAALVPIGPPQRDAMPEGAAGCRSQAGGWGPQNGGRMGAVFGPPLAVV</sequence>
<accession>A0A1V6RVY9</accession>
<evidence type="ECO:0000313" key="2">
    <source>
        <dbReference type="EMBL" id="OQE05925.1"/>
    </source>
</evidence>
<reference evidence="3" key="1">
    <citation type="journal article" date="2017" name="Nat. Microbiol.">
        <title>Global analysis of biosynthetic gene clusters reveals vast potential of secondary metabolite production in Penicillium species.</title>
        <authorList>
            <person name="Nielsen J.C."/>
            <person name="Grijseels S."/>
            <person name="Prigent S."/>
            <person name="Ji B."/>
            <person name="Dainat J."/>
            <person name="Nielsen K.F."/>
            <person name="Frisvad J.C."/>
            <person name="Workman M."/>
            <person name="Nielsen J."/>
        </authorList>
    </citation>
    <scope>NUCLEOTIDE SEQUENCE [LARGE SCALE GENOMIC DNA]</scope>
    <source>
        <strain evidence="3">IBT 29486</strain>
    </source>
</reference>
<dbReference type="Proteomes" id="UP000191518">
    <property type="component" value="Unassembled WGS sequence"/>
</dbReference>
<feature type="region of interest" description="Disordered" evidence="1">
    <location>
        <begin position="191"/>
        <end position="218"/>
    </location>
</feature>
<name>A0A1V6RVY9_9EURO</name>
<feature type="region of interest" description="Disordered" evidence="1">
    <location>
        <begin position="135"/>
        <end position="157"/>
    </location>
</feature>
<comment type="caution">
    <text evidence="2">The sequence shown here is derived from an EMBL/GenBank/DDBJ whole genome shotgun (WGS) entry which is preliminary data.</text>
</comment>
<proteinExistence type="predicted"/>
<dbReference type="AlphaFoldDB" id="A0A1V6RVY9"/>
<keyword evidence="3" id="KW-1185">Reference proteome</keyword>
<dbReference type="EMBL" id="MDYP01000021">
    <property type="protein sequence ID" value="OQE05925.1"/>
    <property type="molecule type" value="Genomic_DNA"/>
</dbReference>
<organism evidence="2 3">
    <name type="scientific">Penicillium vulpinum</name>
    <dbReference type="NCBI Taxonomy" id="29845"/>
    <lineage>
        <taxon>Eukaryota</taxon>
        <taxon>Fungi</taxon>
        <taxon>Dikarya</taxon>
        <taxon>Ascomycota</taxon>
        <taxon>Pezizomycotina</taxon>
        <taxon>Eurotiomycetes</taxon>
        <taxon>Eurotiomycetidae</taxon>
        <taxon>Eurotiales</taxon>
        <taxon>Aspergillaceae</taxon>
        <taxon>Penicillium</taxon>
    </lineage>
</organism>
<evidence type="ECO:0000313" key="3">
    <source>
        <dbReference type="Proteomes" id="UP000191518"/>
    </source>
</evidence>
<gene>
    <name evidence="2" type="ORF">PENVUL_c021G09055</name>
</gene>